<keyword evidence="1" id="KW-0479">Metal-binding</keyword>
<reference evidence="4 5" key="1">
    <citation type="journal article" date="2024" name="Nat. Commun.">
        <title>Phylogenomics reveals the evolutionary origins of lichenization in chlorophyte algae.</title>
        <authorList>
            <person name="Puginier C."/>
            <person name="Libourel C."/>
            <person name="Otte J."/>
            <person name="Skaloud P."/>
            <person name="Haon M."/>
            <person name="Grisel S."/>
            <person name="Petersen M."/>
            <person name="Berrin J.G."/>
            <person name="Delaux P.M."/>
            <person name="Dal Grande F."/>
            <person name="Keller J."/>
        </authorList>
    </citation>
    <scope>NUCLEOTIDE SEQUENCE [LARGE SCALE GENOMIC DNA]</scope>
    <source>
        <strain evidence="4 5">SAG 2523</strain>
    </source>
</reference>
<dbReference type="PANTHER" id="PTHR46855:SF1">
    <property type="entry name" value="GATA TRANSCRIPTION FACTOR 26"/>
    <property type="match status" value="1"/>
</dbReference>
<feature type="region of interest" description="Disordered" evidence="2">
    <location>
        <begin position="239"/>
        <end position="289"/>
    </location>
</feature>
<protein>
    <recommendedName>
        <fullName evidence="3">GATA-type domain-containing protein</fullName>
    </recommendedName>
</protein>
<evidence type="ECO:0000259" key="3">
    <source>
        <dbReference type="PROSITE" id="PS50114"/>
    </source>
</evidence>
<feature type="region of interest" description="Disordered" evidence="2">
    <location>
        <begin position="76"/>
        <end position="178"/>
    </location>
</feature>
<dbReference type="PROSITE" id="PS00344">
    <property type="entry name" value="GATA_ZN_FINGER_1"/>
    <property type="match status" value="1"/>
</dbReference>
<organism evidence="4 5">
    <name type="scientific">Apatococcus fuscideae</name>
    <dbReference type="NCBI Taxonomy" id="2026836"/>
    <lineage>
        <taxon>Eukaryota</taxon>
        <taxon>Viridiplantae</taxon>
        <taxon>Chlorophyta</taxon>
        <taxon>core chlorophytes</taxon>
        <taxon>Trebouxiophyceae</taxon>
        <taxon>Chlorellales</taxon>
        <taxon>Chlorellaceae</taxon>
        <taxon>Apatococcus</taxon>
    </lineage>
</organism>
<keyword evidence="5" id="KW-1185">Reference proteome</keyword>
<sequence>MKFTSGGPCDHCDRTSSPCWRKGPPEKPTLCNACGSRFLVKKSLDGYMPQAFPAGGAVQALQREAQQRQQQRALQYLDLPSDGRARQKRTQLPSSQQRAKQRKRDLGSYADQISGGGQSTLDQGEPVLHKRPRTASHKAEHRLPQRPSTDTESPGRHSVSGCNTQYLPQQSRPLNDALAGPASASATLLRYFSHGKTTVDVATQTSNSWIDDGEDEGQEEVEGAPDLVVTGLGIESLKFQRAGAGERQSPLPRSSSGSGERSSGAAPLATTTKARRRRKPAHPVSSKLY</sequence>
<feature type="region of interest" description="Disordered" evidence="2">
    <location>
        <begin position="1"/>
        <end position="23"/>
    </location>
</feature>
<evidence type="ECO:0000256" key="1">
    <source>
        <dbReference type="PROSITE-ProRule" id="PRU00094"/>
    </source>
</evidence>
<dbReference type="EMBL" id="JALJOV010000797">
    <property type="protein sequence ID" value="KAK9861201.1"/>
    <property type="molecule type" value="Genomic_DNA"/>
</dbReference>
<dbReference type="Pfam" id="PF00320">
    <property type="entry name" value="GATA"/>
    <property type="match status" value="1"/>
</dbReference>
<evidence type="ECO:0000256" key="2">
    <source>
        <dbReference type="SAM" id="MobiDB-lite"/>
    </source>
</evidence>
<dbReference type="InterPro" id="IPR013088">
    <property type="entry name" value="Znf_NHR/GATA"/>
</dbReference>
<accession>A0AAW1SWL5</accession>
<dbReference type="Proteomes" id="UP001485043">
    <property type="component" value="Unassembled WGS sequence"/>
</dbReference>
<dbReference type="GO" id="GO:0008270">
    <property type="term" value="F:zinc ion binding"/>
    <property type="evidence" value="ECO:0007669"/>
    <property type="project" value="UniProtKB-KW"/>
</dbReference>
<dbReference type="GO" id="GO:0043565">
    <property type="term" value="F:sequence-specific DNA binding"/>
    <property type="evidence" value="ECO:0007669"/>
    <property type="project" value="InterPro"/>
</dbReference>
<keyword evidence="1" id="KW-0862">Zinc</keyword>
<dbReference type="CDD" id="cd00202">
    <property type="entry name" value="ZnF_GATA"/>
    <property type="match status" value="1"/>
</dbReference>
<keyword evidence="1" id="KW-0863">Zinc-finger</keyword>
<dbReference type="SMART" id="SM00401">
    <property type="entry name" value="ZnF_GATA"/>
    <property type="match status" value="1"/>
</dbReference>
<proteinExistence type="predicted"/>
<dbReference type="InterPro" id="IPR000679">
    <property type="entry name" value="Znf_GATA"/>
</dbReference>
<comment type="caution">
    <text evidence="4">The sequence shown here is derived from an EMBL/GenBank/DDBJ whole genome shotgun (WGS) entry which is preliminary data.</text>
</comment>
<feature type="compositionally biased region" description="Polar residues" evidence="2">
    <location>
        <begin position="160"/>
        <end position="173"/>
    </location>
</feature>
<evidence type="ECO:0000313" key="4">
    <source>
        <dbReference type="EMBL" id="KAK9861201.1"/>
    </source>
</evidence>
<dbReference type="InterPro" id="IPR044589">
    <property type="entry name" value="GATA26/27"/>
</dbReference>
<name>A0AAW1SWL5_9CHLO</name>
<dbReference type="SUPFAM" id="SSF57716">
    <property type="entry name" value="Glucocorticoid receptor-like (DNA-binding domain)"/>
    <property type="match status" value="1"/>
</dbReference>
<evidence type="ECO:0000313" key="5">
    <source>
        <dbReference type="Proteomes" id="UP001485043"/>
    </source>
</evidence>
<feature type="domain" description="GATA-type" evidence="3">
    <location>
        <begin position="3"/>
        <end position="35"/>
    </location>
</feature>
<dbReference type="AlphaFoldDB" id="A0AAW1SWL5"/>
<feature type="compositionally biased region" description="Low complexity" evidence="2">
    <location>
        <begin position="249"/>
        <end position="272"/>
    </location>
</feature>
<dbReference type="GO" id="GO:0006355">
    <property type="term" value="P:regulation of DNA-templated transcription"/>
    <property type="evidence" value="ECO:0007669"/>
    <property type="project" value="InterPro"/>
</dbReference>
<dbReference type="PROSITE" id="PS50114">
    <property type="entry name" value="GATA_ZN_FINGER_2"/>
    <property type="match status" value="1"/>
</dbReference>
<dbReference type="PANTHER" id="PTHR46855">
    <property type="entry name" value="OSJNBB0038F03.10 PROTEIN"/>
    <property type="match status" value="1"/>
</dbReference>
<gene>
    <name evidence="4" type="ORF">WJX84_003415</name>
</gene>
<dbReference type="Gene3D" id="3.30.50.10">
    <property type="entry name" value="Erythroid Transcription Factor GATA-1, subunit A"/>
    <property type="match status" value="1"/>
</dbReference>